<name>A0A1F7S028_9BACT</name>
<reference evidence="1 2" key="1">
    <citation type="journal article" date="2016" name="Nat. Commun.">
        <title>Thousands of microbial genomes shed light on interconnected biogeochemical processes in an aquifer system.</title>
        <authorList>
            <person name="Anantharaman K."/>
            <person name="Brown C.T."/>
            <person name="Hug L.A."/>
            <person name="Sharon I."/>
            <person name="Castelle C.J."/>
            <person name="Probst A.J."/>
            <person name="Thomas B.C."/>
            <person name="Singh A."/>
            <person name="Wilkins M.J."/>
            <person name="Karaoz U."/>
            <person name="Brodie E.L."/>
            <person name="Williams K.H."/>
            <person name="Hubbard S.S."/>
            <person name="Banfield J.F."/>
        </authorList>
    </citation>
    <scope>NUCLEOTIDE SEQUENCE [LARGE SCALE GENOMIC DNA]</scope>
</reference>
<dbReference type="EMBL" id="MGDD01000121">
    <property type="protein sequence ID" value="OGL46604.1"/>
    <property type="molecule type" value="Genomic_DNA"/>
</dbReference>
<evidence type="ECO:0000313" key="1">
    <source>
        <dbReference type="EMBL" id="OGL46604.1"/>
    </source>
</evidence>
<proteinExistence type="predicted"/>
<evidence type="ECO:0000313" key="2">
    <source>
        <dbReference type="Proteomes" id="UP000179266"/>
    </source>
</evidence>
<comment type="caution">
    <text evidence="1">The sequence shown here is derived from an EMBL/GenBank/DDBJ whole genome shotgun (WGS) entry which is preliminary data.</text>
</comment>
<dbReference type="AlphaFoldDB" id="A0A1F7S028"/>
<accession>A0A1F7S028</accession>
<dbReference type="Proteomes" id="UP000179266">
    <property type="component" value="Unassembled WGS sequence"/>
</dbReference>
<sequence length="119" mass="14660">MKQESQRRWREKNPDYWRIDRIEDESTRKALRKRRAAYMREYRKKHPEYVQKDNERRRKAHQEKKQLHCRNKNERFVKVIEVQQLLLDLLPCRNKDVICSHLLSNKGFHGSVSEHLPVP</sequence>
<organism evidence="1 2">
    <name type="scientific">Candidatus Schekmanbacteria bacterium RBG_13_48_7</name>
    <dbReference type="NCBI Taxonomy" id="1817878"/>
    <lineage>
        <taxon>Bacteria</taxon>
        <taxon>Candidatus Schekmaniibacteriota</taxon>
    </lineage>
</organism>
<protein>
    <submittedName>
        <fullName evidence="1">Uncharacterized protein</fullName>
    </submittedName>
</protein>
<gene>
    <name evidence="1" type="ORF">A2161_18285</name>
</gene>